<evidence type="ECO:0000313" key="11">
    <source>
        <dbReference type="Proteomes" id="UP000186547"/>
    </source>
</evidence>
<evidence type="ECO:0000259" key="7">
    <source>
        <dbReference type="Pfam" id="PF00082"/>
    </source>
</evidence>
<dbReference type="AlphaFoldDB" id="M0L8H2"/>
<dbReference type="InterPro" id="IPR000209">
    <property type="entry name" value="Peptidase_S8/S53_dom"/>
</dbReference>
<sequence>MPPDDSPTSDRRSVLKAAGALGAFLGSSGVAAADGDDEADAGATELLVGVSPDVSDVESAVDSSIVDGQVVHTNEAIHYATIEFPENTPEEAKTAIEDALASVDEIEYVEENATIESFAAPNDPYYGSQHAPQQVNCEGAWDETFGDSDVTISIVDTGTAYDHENLAENVDDRIGEVFVGGGSDPYPRSGSETHGTMVSGAAVGATDNGTGHAGVSNCSMLSARALDASGTGSLADIADAVQWSADQGVDVINLSLGSSSDWHTLRNACQYAYDQGCLLVAAAGNSGGSVAYPAVYDSVIAVSALDSHDRLASFSNRGSEIELAAPGTSIVTTTLNDGYTRASGTSIASPIVAGVAGLVLSEYPDLDVETLRKHLRQTATDVGLSAAAQGYGRVDADAAVNTVPDGYEPENPDYGDDDDEEDDTEDPGIDEVWNDDESNHVELEGESLDRVAEYRIEGRGTAEPGENANTDPDDPYRDIATTDGEEFVVEGYLGGYVDDFHITGAVTDVETNVDLTAVVNGHAFDLRDLEGVGDWEADDGEPQCGDETVTASAEGSLSGRWWGGTDSYTYSLRTADPCSATVALDGPDGADFDLYVTLDGRSPSRWDYDESSDGSESDESITVDLEGDEELRLQVHANSGSGEYEVTVEERGR</sequence>
<dbReference type="InterPro" id="IPR036852">
    <property type="entry name" value="Peptidase_S8/S53_dom_sf"/>
</dbReference>
<feature type="domain" description="Peptidase S8/S53" evidence="7">
    <location>
        <begin position="148"/>
        <end position="392"/>
    </location>
</feature>
<dbReference type="Pfam" id="PF00082">
    <property type="entry name" value="Peptidase_S8"/>
    <property type="match status" value="1"/>
</dbReference>
<comment type="similarity">
    <text evidence="1 5">Belongs to the peptidase S8 family.</text>
</comment>
<dbReference type="PATRIC" id="fig|358396.7.peg.3913"/>
<feature type="region of interest" description="Disordered" evidence="6">
    <location>
        <begin position="603"/>
        <end position="653"/>
    </location>
</feature>
<name>M0L8H2_NATLA</name>
<proteinExistence type="inferred from homology"/>
<feature type="region of interest" description="Disordered" evidence="6">
    <location>
        <begin position="399"/>
        <end position="439"/>
    </location>
</feature>
<dbReference type="InterPro" id="IPR050131">
    <property type="entry name" value="Peptidase_S8_subtilisin-like"/>
</dbReference>
<dbReference type="PRINTS" id="PR00723">
    <property type="entry name" value="SUBTILISIN"/>
</dbReference>
<feature type="active site" description="Charge relay system" evidence="5">
    <location>
        <position position="346"/>
    </location>
</feature>
<keyword evidence="10" id="KW-1185">Reference proteome</keyword>
<dbReference type="PANTHER" id="PTHR43806:SF11">
    <property type="entry name" value="CEREVISIN-RELATED"/>
    <property type="match status" value="1"/>
</dbReference>
<dbReference type="InterPro" id="IPR022398">
    <property type="entry name" value="Peptidase_S8_His-AS"/>
</dbReference>
<evidence type="ECO:0000313" key="8">
    <source>
        <dbReference type="EMBL" id="APW98241.1"/>
    </source>
</evidence>
<dbReference type="Proteomes" id="UP000186547">
    <property type="component" value="Chromosome"/>
</dbReference>
<dbReference type="PROSITE" id="PS51318">
    <property type="entry name" value="TAT"/>
    <property type="match status" value="1"/>
</dbReference>
<evidence type="ECO:0000256" key="3">
    <source>
        <dbReference type="ARBA" id="ARBA00022801"/>
    </source>
</evidence>
<feature type="active site" description="Charge relay system" evidence="5">
    <location>
        <position position="194"/>
    </location>
</feature>
<feature type="compositionally biased region" description="Acidic residues" evidence="6">
    <location>
        <begin position="609"/>
        <end position="629"/>
    </location>
</feature>
<dbReference type="SUPFAM" id="SSF52743">
    <property type="entry name" value="Subtilisin-like"/>
    <property type="match status" value="1"/>
</dbReference>
<dbReference type="EMBL" id="AOLZ01000075">
    <property type="protein sequence ID" value="EMA28225.1"/>
    <property type="molecule type" value="Genomic_DNA"/>
</dbReference>
<reference evidence="9 10" key="2">
    <citation type="journal article" date="2014" name="PLoS Genet.">
        <title>Phylogenetically driven sequencing of extremely halophilic archaea reveals strategies for static and dynamic osmo-response.</title>
        <authorList>
            <person name="Becker E.A."/>
            <person name="Seitzer P.M."/>
            <person name="Tritt A."/>
            <person name="Larsen D."/>
            <person name="Krusor M."/>
            <person name="Yao A.I."/>
            <person name="Wu D."/>
            <person name="Madern D."/>
            <person name="Eisen J.A."/>
            <person name="Darling A.E."/>
            <person name="Facciotti M.T."/>
        </authorList>
    </citation>
    <scope>NUCLEOTIDE SEQUENCE [LARGE SCALE GENOMIC DNA]</scope>
    <source>
        <strain evidence="9 10">AJ5</strain>
    </source>
</reference>
<evidence type="ECO:0000256" key="6">
    <source>
        <dbReference type="SAM" id="MobiDB-lite"/>
    </source>
</evidence>
<dbReference type="EMBL" id="CP019285">
    <property type="protein sequence ID" value="APW98241.1"/>
    <property type="molecule type" value="Genomic_DNA"/>
</dbReference>
<feature type="region of interest" description="Disordered" evidence="6">
    <location>
        <begin position="457"/>
        <end position="476"/>
    </location>
</feature>
<evidence type="ECO:0000256" key="1">
    <source>
        <dbReference type="ARBA" id="ARBA00011073"/>
    </source>
</evidence>
<dbReference type="STRING" id="358396.CHINAEXTREME_10755"/>
<keyword evidence="2 5" id="KW-0645">Protease</keyword>
<organism evidence="9 10">
    <name type="scientific">Natronobacterium lacisalsi AJ5</name>
    <dbReference type="NCBI Taxonomy" id="358396"/>
    <lineage>
        <taxon>Archaea</taxon>
        <taxon>Methanobacteriati</taxon>
        <taxon>Methanobacteriota</taxon>
        <taxon>Stenosarchaea group</taxon>
        <taxon>Halobacteria</taxon>
        <taxon>Halobacteriales</taxon>
        <taxon>Natrialbaceae</taxon>
        <taxon>Natronobacterium</taxon>
    </lineage>
</organism>
<dbReference type="RefSeq" id="WP_007143550.1">
    <property type="nucleotide sequence ID" value="NZ_AOLZ01000075.1"/>
</dbReference>
<dbReference type="PROSITE" id="PS00138">
    <property type="entry name" value="SUBTILASE_SER"/>
    <property type="match status" value="1"/>
</dbReference>
<dbReference type="InterPro" id="IPR015500">
    <property type="entry name" value="Peptidase_S8_subtilisin-rel"/>
</dbReference>
<protein>
    <submittedName>
        <fullName evidence="8">Peptidase S8</fullName>
    </submittedName>
    <submittedName>
        <fullName evidence="9">Thermitase</fullName>
    </submittedName>
</protein>
<dbReference type="Gene3D" id="2.60.120.380">
    <property type="match status" value="1"/>
</dbReference>
<feature type="active site" description="Charge relay system" evidence="5">
    <location>
        <position position="156"/>
    </location>
</feature>
<dbReference type="GO" id="GO:0004252">
    <property type="term" value="F:serine-type endopeptidase activity"/>
    <property type="evidence" value="ECO:0007669"/>
    <property type="project" value="UniProtKB-UniRule"/>
</dbReference>
<dbReference type="PANTHER" id="PTHR43806">
    <property type="entry name" value="PEPTIDASE S8"/>
    <property type="match status" value="1"/>
</dbReference>
<dbReference type="Gene3D" id="3.40.50.200">
    <property type="entry name" value="Peptidase S8/S53 domain"/>
    <property type="match status" value="1"/>
</dbReference>
<reference evidence="8 11" key="1">
    <citation type="journal article" date="2011" name="J. Bacteriol.">
        <title>Genome sequence of Halobiforma lacisalsi AJ5, an extremely halophilic archaeon which harbors a bop gene.</title>
        <authorList>
            <person name="Jiang X."/>
            <person name="Wang S."/>
            <person name="Cheng H."/>
            <person name="Huo Y."/>
            <person name="Zhang X."/>
            <person name="Zhu X."/>
            <person name="Han X."/>
            <person name="Ni P."/>
            <person name="Wu M."/>
        </authorList>
    </citation>
    <scope>NUCLEOTIDE SEQUENCE [LARGE SCALE GENOMIC DNA]</scope>
    <source>
        <strain evidence="8 11">AJ5</strain>
    </source>
</reference>
<dbReference type="InterPro" id="IPR023828">
    <property type="entry name" value="Peptidase_S8_Ser-AS"/>
</dbReference>
<gene>
    <name evidence="9" type="ORF">C445_19338</name>
    <name evidence="8" type="ORF">CHINAEXTREME_10755</name>
</gene>
<evidence type="ECO:0000313" key="10">
    <source>
        <dbReference type="Proteomes" id="UP000011555"/>
    </source>
</evidence>
<dbReference type="InterPro" id="IPR006311">
    <property type="entry name" value="TAT_signal"/>
</dbReference>
<evidence type="ECO:0000256" key="5">
    <source>
        <dbReference type="PROSITE-ProRule" id="PRU01240"/>
    </source>
</evidence>
<dbReference type="PROSITE" id="PS51892">
    <property type="entry name" value="SUBTILASE"/>
    <property type="match status" value="1"/>
</dbReference>
<dbReference type="eggNOG" id="arCOG00702">
    <property type="taxonomic scope" value="Archaea"/>
</dbReference>
<dbReference type="Proteomes" id="UP000011555">
    <property type="component" value="Unassembled WGS sequence"/>
</dbReference>
<keyword evidence="3 5" id="KW-0378">Hydrolase</keyword>
<dbReference type="KEGG" id="hlc:CHINAEXTREME10755"/>
<evidence type="ECO:0000256" key="4">
    <source>
        <dbReference type="ARBA" id="ARBA00022825"/>
    </source>
</evidence>
<dbReference type="GO" id="GO:0006508">
    <property type="term" value="P:proteolysis"/>
    <property type="evidence" value="ECO:0007669"/>
    <property type="project" value="UniProtKB-KW"/>
</dbReference>
<feature type="compositionally biased region" description="Acidic residues" evidence="6">
    <location>
        <begin position="407"/>
        <end position="436"/>
    </location>
</feature>
<keyword evidence="4 5" id="KW-0720">Serine protease</keyword>
<dbReference type="GeneID" id="30921609"/>
<reference evidence="8" key="3">
    <citation type="submission" date="2017-01" db="EMBL/GenBank/DDBJ databases">
        <authorList>
            <person name="Mah S.A."/>
            <person name="Swanson W.J."/>
            <person name="Moy G.W."/>
            <person name="Vacquier V.D."/>
        </authorList>
    </citation>
    <scope>NUCLEOTIDE SEQUENCE</scope>
    <source>
        <strain evidence="8">AJ5</strain>
    </source>
</reference>
<dbReference type="eggNOG" id="arCOG10187">
    <property type="taxonomic scope" value="Archaea"/>
</dbReference>
<dbReference type="PROSITE" id="PS00137">
    <property type="entry name" value="SUBTILASE_HIS"/>
    <property type="match status" value="1"/>
</dbReference>
<evidence type="ECO:0000313" key="9">
    <source>
        <dbReference type="EMBL" id="EMA28225.1"/>
    </source>
</evidence>
<evidence type="ECO:0000256" key="2">
    <source>
        <dbReference type="ARBA" id="ARBA00022670"/>
    </source>
</evidence>
<accession>M0L8H2</accession>